<organism evidence="3">
    <name type="scientific">Camponotus floridanus</name>
    <name type="common">Florida carpenter ant</name>
    <dbReference type="NCBI Taxonomy" id="104421"/>
    <lineage>
        <taxon>Eukaryota</taxon>
        <taxon>Metazoa</taxon>
        <taxon>Ecdysozoa</taxon>
        <taxon>Arthropoda</taxon>
        <taxon>Hexapoda</taxon>
        <taxon>Insecta</taxon>
        <taxon>Pterygota</taxon>
        <taxon>Neoptera</taxon>
        <taxon>Endopterygota</taxon>
        <taxon>Hymenoptera</taxon>
        <taxon>Apocrita</taxon>
        <taxon>Aculeata</taxon>
        <taxon>Formicoidea</taxon>
        <taxon>Formicidae</taxon>
        <taxon>Formicinae</taxon>
        <taxon>Camponotus</taxon>
    </lineage>
</organism>
<protein>
    <submittedName>
        <fullName evidence="2">Uncharacterized protein</fullName>
    </submittedName>
</protein>
<feature type="region of interest" description="Disordered" evidence="1">
    <location>
        <begin position="228"/>
        <end position="247"/>
    </location>
</feature>
<sequence>MRTAQEQYSYSYTNTSSSSNSDPYSSRPQRSNYSQESVVKRESGPYGSYSTERSTRTSSGGGPGSYRSSYESTTSGRLPGGTTYRHYSYRFFDDEAREIRARVDSLLRRVHVFVPRALASDFAEEIIPERMRSHDYVRRLLTGRNNAKKQIEHLGWYEVPDRGAFGTLACVKYVAGKPQSIRKPYVKVADLRPADIRNDVNFLSYYSKNRQAAATACKGWRQKVPELYEKPSKKSEAEGETEAAAEE</sequence>
<name>E2A846_CAMFO</name>
<proteinExistence type="predicted"/>
<keyword evidence="3" id="KW-1185">Reference proteome</keyword>
<dbReference type="OrthoDB" id="8194914at2759"/>
<feature type="region of interest" description="Disordered" evidence="1">
    <location>
        <begin position="1"/>
        <end position="79"/>
    </location>
</feature>
<feature type="compositionally biased region" description="Low complexity" evidence="1">
    <location>
        <begin position="8"/>
        <end position="26"/>
    </location>
</feature>
<dbReference type="EMBL" id="GL437496">
    <property type="protein sequence ID" value="EFN70391.1"/>
    <property type="molecule type" value="Genomic_DNA"/>
</dbReference>
<dbReference type="InParanoid" id="E2A846"/>
<evidence type="ECO:0000313" key="2">
    <source>
        <dbReference type="EMBL" id="EFN70391.1"/>
    </source>
</evidence>
<feature type="compositionally biased region" description="Polar residues" evidence="1">
    <location>
        <begin position="27"/>
        <end position="37"/>
    </location>
</feature>
<evidence type="ECO:0000256" key="1">
    <source>
        <dbReference type="SAM" id="MobiDB-lite"/>
    </source>
</evidence>
<accession>E2A846</accession>
<dbReference type="AlphaFoldDB" id="E2A846"/>
<gene>
    <name evidence="2" type="ORF">EAG_01666</name>
</gene>
<dbReference type="STRING" id="104421.E2A846"/>
<feature type="compositionally biased region" description="Low complexity" evidence="1">
    <location>
        <begin position="47"/>
        <end position="58"/>
    </location>
</feature>
<feature type="compositionally biased region" description="Acidic residues" evidence="1">
    <location>
        <begin position="238"/>
        <end position="247"/>
    </location>
</feature>
<dbReference type="Proteomes" id="UP000000311">
    <property type="component" value="Unassembled WGS sequence"/>
</dbReference>
<reference evidence="2 3" key="1">
    <citation type="journal article" date="2010" name="Science">
        <title>Genomic comparison of the ants Camponotus floridanus and Harpegnathos saltator.</title>
        <authorList>
            <person name="Bonasio R."/>
            <person name="Zhang G."/>
            <person name="Ye C."/>
            <person name="Mutti N.S."/>
            <person name="Fang X."/>
            <person name="Qin N."/>
            <person name="Donahue G."/>
            <person name="Yang P."/>
            <person name="Li Q."/>
            <person name="Li C."/>
            <person name="Zhang P."/>
            <person name="Huang Z."/>
            <person name="Berger S.L."/>
            <person name="Reinberg D."/>
            <person name="Wang J."/>
            <person name="Liebig J."/>
        </authorList>
    </citation>
    <scope>NUCLEOTIDE SEQUENCE [LARGE SCALE GENOMIC DNA]</scope>
    <source>
        <strain evidence="3">C129</strain>
    </source>
</reference>
<feature type="compositionally biased region" description="Basic and acidic residues" evidence="1">
    <location>
        <begin position="228"/>
        <end position="237"/>
    </location>
</feature>
<evidence type="ECO:0000313" key="3">
    <source>
        <dbReference type="Proteomes" id="UP000000311"/>
    </source>
</evidence>